<dbReference type="InterPro" id="IPR008936">
    <property type="entry name" value="Rho_GTPase_activation_prot"/>
</dbReference>
<dbReference type="SMART" id="SM00324">
    <property type="entry name" value="RhoGAP"/>
    <property type="match status" value="1"/>
</dbReference>
<name>A0A430QU52_SCHBO</name>
<dbReference type="GO" id="GO:0005634">
    <property type="term" value="C:nucleus"/>
    <property type="evidence" value="ECO:0007669"/>
    <property type="project" value="TreeGrafter"/>
</dbReference>
<dbReference type="GO" id="GO:0030496">
    <property type="term" value="C:midbody"/>
    <property type="evidence" value="ECO:0007669"/>
    <property type="project" value="TreeGrafter"/>
</dbReference>
<dbReference type="GO" id="GO:0097149">
    <property type="term" value="C:centralspindlin complex"/>
    <property type="evidence" value="ECO:0007669"/>
    <property type="project" value="TreeGrafter"/>
</dbReference>
<dbReference type="GO" id="GO:0051256">
    <property type="term" value="P:mitotic spindle midzone assembly"/>
    <property type="evidence" value="ECO:0007669"/>
    <property type="project" value="TreeGrafter"/>
</dbReference>
<dbReference type="GO" id="GO:0032154">
    <property type="term" value="C:cleavage furrow"/>
    <property type="evidence" value="ECO:0007669"/>
    <property type="project" value="TreeGrafter"/>
</dbReference>
<dbReference type="GO" id="GO:0005096">
    <property type="term" value="F:GTPase activator activity"/>
    <property type="evidence" value="ECO:0007669"/>
    <property type="project" value="TreeGrafter"/>
</dbReference>
<accession>A0A430QU52</accession>
<dbReference type="AlphaFoldDB" id="A0A430QU52"/>
<keyword evidence="3" id="KW-1185">Reference proteome</keyword>
<comment type="caution">
    <text evidence="2">The sequence shown here is derived from an EMBL/GenBank/DDBJ whole genome shotgun (WGS) entry which is preliminary data.</text>
</comment>
<dbReference type="InterPro" id="IPR000198">
    <property type="entry name" value="RhoGAP_dom"/>
</dbReference>
<dbReference type="GO" id="GO:0051233">
    <property type="term" value="C:spindle midzone"/>
    <property type="evidence" value="ECO:0007669"/>
    <property type="project" value="TreeGrafter"/>
</dbReference>
<reference evidence="2 3" key="1">
    <citation type="journal article" date="2019" name="PLoS Pathog.">
        <title>Genome sequence of the bovine parasite Schistosoma bovis Tanzania.</title>
        <authorList>
            <person name="Oey H."/>
            <person name="Zakrzewski M."/>
            <person name="Gobert G."/>
            <person name="Gravermann K."/>
            <person name="Stoye J."/>
            <person name="Jones M."/>
            <person name="Mcmanus D."/>
            <person name="Krause L."/>
        </authorList>
    </citation>
    <scope>NUCLEOTIDE SEQUENCE [LARGE SCALE GENOMIC DNA]</scope>
    <source>
        <strain evidence="2 3">TAN1997</strain>
    </source>
</reference>
<protein>
    <submittedName>
        <fullName evidence="2">Rac GTPase-activating protein 1</fullName>
    </submittedName>
</protein>
<dbReference type="SUPFAM" id="SSF48350">
    <property type="entry name" value="GTPase activation domain, GAP"/>
    <property type="match status" value="1"/>
</dbReference>
<evidence type="ECO:0000313" key="2">
    <source>
        <dbReference type="EMBL" id="RTG91241.1"/>
    </source>
</evidence>
<dbReference type="GO" id="GO:0007266">
    <property type="term" value="P:Rho protein signal transduction"/>
    <property type="evidence" value="ECO:0007669"/>
    <property type="project" value="TreeGrafter"/>
</dbReference>
<feature type="domain" description="Rho-GAP" evidence="1">
    <location>
        <begin position="1"/>
        <end position="149"/>
    </location>
</feature>
<proteinExistence type="predicted"/>
<dbReference type="Gene3D" id="1.10.555.10">
    <property type="entry name" value="Rho GTPase activation protein"/>
    <property type="match status" value="1"/>
</dbReference>
<evidence type="ECO:0000259" key="1">
    <source>
        <dbReference type="PROSITE" id="PS50238"/>
    </source>
</evidence>
<gene>
    <name evidence="2" type="ORF">DC041_0012302</name>
</gene>
<organism evidence="2 3">
    <name type="scientific">Schistosoma bovis</name>
    <name type="common">Blood fluke</name>
    <dbReference type="NCBI Taxonomy" id="6184"/>
    <lineage>
        <taxon>Eukaryota</taxon>
        <taxon>Metazoa</taxon>
        <taxon>Spiralia</taxon>
        <taxon>Lophotrochozoa</taxon>
        <taxon>Platyhelminthes</taxon>
        <taxon>Trematoda</taxon>
        <taxon>Digenea</taxon>
        <taxon>Strigeidida</taxon>
        <taxon>Schistosomatoidea</taxon>
        <taxon>Schistosomatidae</taxon>
        <taxon>Schistosoma</taxon>
    </lineage>
</organism>
<dbReference type="Pfam" id="PF00620">
    <property type="entry name" value="RhoGAP"/>
    <property type="match status" value="1"/>
</dbReference>
<dbReference type="EMBL" id="QMKO01000371">
    <property type="protein sequence ID" value="RTG91241.1"/>
    <property type="molecule type" value="Genomic_DNA"/>
</dbReference>
<dbReference type="PANTHER" id="PTHR46199">
    <property type="entry name" value="RAC GTPASE-ACTIVATING PROTEIN 1"/>
    <property type="match status" value="1"/>
</dbReference>
<dbReference type="STRING" id="6184.A0A430QU52"/>
<dbReference type="PROSITE" id="PS50238">
    <property type="entry name" value="RHOGAP"/>
    <property type="match status" value="1"/>
</dbReference>
<evidence type="ECO:0000313" key="3">
    <source>
        <dbReference type="Proteomes" id="UP000290809"/>
    </source>
</evidence>
<dbReference type="GO" id="GO:0000281">
    <property type="term" value="P:mitotic cytokinesis"/>
    <property type="evidence" value="ECO:0007669"/>
    <property type="project" value="TreeGrafter"/>
</dbReference>
<dbReference type="Proteomes" id="UP000290809">
    <property type="component" value="Unassembled WGS sequence"/>
</dbReference>
<dbReference type="PANTHER" id="PTHR46199:SF3">
    <property type="entry name" value="RAC GTPASE-ACTIVATING PROTEIN 1"/>
    <property type="match status" value="1"/>
</dbReference>
<sequence length="219" mass="24626">MLDLYEKFLRSRSTPSLALIEDIHVVCGCLKLFLRSLEEPLVTYLQRPNFVGASEQYLTNPTKAYDCVLNVLKNLPTPNRHTLSFIMLHLKAVSKTSLCQMGEDNLAKVFGPTLVGYSCPEPQVMQAISETKPQQDVLRLLFSLSDDIYSSFLSDWDNTSENNSETRTNYFTSLTTDMSSSEITPNSHNNNNSRLCDMGGSTRKGFLPNLLSSFRDMSS</sequence>